<feature type="signal peptide" evidence="9">
    <location>
        <begin position="1"/>
        <end position="22"/>
    </location>
</feature>
<dbReference type="EMBL" id="CP013355">
    <property type="protein sequence ID" value="AMC10661.1"/>
    <property type="molecule type" value="Genomic_DNA"/>
</dbReference>
<evidence type="ECO:0000313" key="12">
    <source>
        <dbReference type="Proteomes" id="UP000059672"/>
    </source>
</evidence>
<name>A0A109RNE4_9FLAO</name>
<dbReference type="GO" id="GO:0009279">
    <property type="term" value="C:cell outer membrane"/>
    <property type="evidence" value="ECO:0007669"/>
    <property type="project" value="UniProtKB-SubCell"/>
</dbReference>
<evidence type="ECO:0000256" key="8">
    <source>
        <dbReference type="PROSITE-ProRule" id="PRU01360"/>
    </source>
</evidence>
<proteinExistence type="inferred from homology"/>
<dbReference type="InterPro" id="IPR039426">
    <property type="entry name" value="TonB-dep_rcpt-like"/>
</dbReference>
<dbReference type="OrthoDB" id="9768177at2"/>
<dbReference type="PROSITE" id="PS52016">
    <property type="entry name" value="TONB_DEPENDENT_REC_3"/>
    <property type="match status" value="1"/>
</dbReference>
<dbReference type="PANTHER" id="PTHR30069">
    <property type="entry name" value="TONB-DEPENDENT OUTER MEMBRANE RECEPTOR"/>
    <property type="match status" value="1"/>
</dbReference>
<dbReference type="STRING" id="1622118.Lupro_05120"/>
<keyword evidence="3 8" id="KW-1134">Transmembrane beta strand</keyword>
<feature type="domain" description="TonB-dependent receptor plug" evidence="10">
    <location>
        <begin position="115"/>
        <end position="221"/>
    </location>
</feature>
<keyword evidence="5 9" id="KW-0732">Signal</keyword>
<dbReference type="PATRIC" id="fig|1622118.3.peg.1070"/>
<dbReference type="NCBIfam" id="TIGR04057">
    <property type="entry name" value="SusC_RagA_signa"/>
    <property type="match status" value="1"/>
</dbReference>
<sequence>MKTKFNGFLTLILALLVQITFAQEKTVTGTISDASGPLPGVTVIVKGTNVGTQSDFDGNYSIQVNSGAVLKFSFMGMQTIEKAVGSSNVINITMKEDAEALDEVVVTGVAGATSKKKLSVTVATVTAEELQKVPAGSAASALQGKVAGITVTNLGRPGQGATILLRGAANFYGSQAPLVILDGIFVEGGLADINVDDIASFEIVKGASASSLYGSRAGNGVIVITSKRGKIGKTQVTFRSEIGYSEITNFVKTNQSHGYELASDWEQFKGQYTKYEGVTYGPNYQGVYAASGDNAVLGSRIESADGYADNPFGVYNNFQDLFFKKGTNLTNYASVSNGNDKARVFFSSENTEVDGVLAETGGYTRNSVRLNADYYINDWLKFSTSNSFIKLNDNSPGGGNDIYRIASRISPDANVTLPNPDGQPYYFKPDPWESEIDNPLYDLYSRDAASKQQRFLGGYKLNINLTNNLSAELEYSFENNNYRYTRNNKYETYTTTGDPIGFGYSKGSLYKTSSLEFSQKAQATLNFVEQFGELDVKAKLSFLGEDRNYEQFNAAGNNYLYSGLPTLDNFNNTDVTAGSHQEDERAQNVFAIAGFVYKDRYIFDGLFRRDGSSLFGENQRWNNYYRVSAAYRITKDIEIPGVQELKINIARGTSGQRPGFSWQYEQTGISGGVLSTNRIKGNPDLKPSLTTETEIGLNASFLDIFNLEFAYSNQVSSDQFMIVNLFAPANAGKNRQWQNVGDLESDTYEFTLRSKIINQSDITWNVGVNFTKSDSKITKLNAPEQLVGPSGLFLLRENTEFGSMFGRKFVTDLATMENQLPSGSSISDYSVNSDGVVVKTSTIGTVDEAAIIEVDEDGVAVFEKIGNQNADFRIGITSNFSYKDFDFYMLWDWKGGGDIYNRNGQWTTISERNAIVDQAGKPDSEKKTRVYYGSLYDVNQNNAFWVEDGTFVKLRETSLAYTLNSTKLKSLANGFFNEIKISLIGRNLLTFTDYKGWDPEIANYDSATQQYFSVDYGVYPNQTSYSLSFQFKF</sequence>
<dbReference type="PANTHER" id="PTHR30069:SF29">
    <property type="entry name" value="HEMOGLOBIN AND HEMOGLOBIN-HAPTOGLOBIN-BINDING PROTEIN 1-RELATED"/>
    <property type="match status" value="1"/>
</dbReference>
<reference evidence="11 12" key="2">
    <citation type="journal article" date="2016" name="Int. J. Syst. Evol. Microbiol.">
        <title>Lutibacter profundi sp. nov., isolated from a deep-sea hydrothermal system on the Arctic Mid-Ocean Ridge and emended description of the genus Lutibacter.</title>
        <authorList>
            <person name="Le Moine Bauer S."/>
            <person name="Roalkvam I."/>
            <person name="Steen I.H."/>
            <person name="Dahle H."/>
        </authorList>
    </citation>
    <scope>NUCLEOTIDE SEQUENCE [LARGE SCALE GENOMIC DNA]</scope>
    <source>
        <strain evidence="11 12">LP1</strain>
    </source>
</reference>
<comment type="similarity">
    <text evidence="8">Belongs to the TonB-dependent receptor family.</text>
</comment>
<dbReference type="InterPro" id="IPR023997">
    <property type="entry name" value="TonB-dep_OMP_SusC/RagA_CS"/>
</dbReference>
<evidence type="ECO:0000256" key="1">
    <source>
        <dbReference type="ARBA" id="ARBA00004571"/>
    </source>
</evidence>
<dbReference type="Gene3D" id="2.170.130.10">
    <property type="entry name" value="TonB-dependent receptor, plug domain"/>
    <property type="match status" value="1"/>
</dbReference>
<evidence type="ECO:0000256" key="5">
    <source>
        <dbReference type="ARBA" id="ARBA00022729"/>
    </source>
</evidence>
<dbReference type="GO" id="GO:0015344">
    <property type="term" value="F:siderophore uptake transmembrane transporter activity"/>
    <property type="evidence" value="ECO:0007669"/>
    <property type="project" value="TreeGrafter"/>
</dbReference>
<dbReference type="SUPFAM" id="SSF49464">
    <property type="entry name" value="Carboxypeptidase regulatory domain-like"/>
    <property type="match status" value="1"/>
</dbReference>
<evidence type="ECO:0000313" key="11">
    <source>
        <dbReference type="EMBL" id="AMC10661.1"/>
    </source>
</evidence>
<dbReference type="Pfam" id="PF07715">
    <property type="entry name" value="Plug"/>
    <property type="match status" value="1"/>
</dbReference>
<evidence type="ECO:0000256" key="6">
    <source>
        <dbReference type="ARBA" id="ARBA00023136"/>
    </source>
</evidence>
<reference evidence="12" key="1">
    <citation type="submission" date="2015-12" db="EMBL/GenBank/DDBJ databases">
        <title>Complete genome sequence of Lutibacter profundus strain LP1.</title>
        <authorList>
            <person name="Wissuwa J."/>
            <person name="Le Moine Bauer S."/>
            <person name="Stokke R."/>
            <person name="Dahle H."/>
            <person name="Steen I.H."/>
        </authorList>
    </citation>
    <scope>NUCLEOTIDE SEQUENCE [LARGE SCALE GENOMIC DNA]</scope>
    <source>
        <strain evidence="12">LP1</strain>
    </source>
</reference>
<accession>A0A109RNE4</accession>
<protein>
    <recommendedName>
        <fullName evidence="10">TonB-dependent receptor plug domain-containing protein</fullName>
    </recommendedName>
</protein>
<evidence type="ECO:0000256" key="7">
    <source>
        <dbReference type="ARBA" id="ARBA00023237"/>
    </source>
</evidence>
<feature type="chain" id="PRO_5007140392" description="TonB-dependent receptor plug domain-containing protein" evidence="9">
    <location>
        <begin position="23"/>
        <end position="1033"/>
    </location>
</feature>
<evidence type="ECO:0000256" key="9">
    <source>
        <dbReference type="SAM" id="SignalP"/>
    </source>
</evidence>
<dbReference type="Gene3D" id="2.40.170.20">
    <property type="entry name" value="TonB-dependent receptor, beta-barrel domain"/>
    <property type="match status" value="1"/>
</dbReference>
<keyword evidence="7 8" id="KW-0998">Cell outer membrane</keyword>
<dbReference type="InterPro" id="IPR008969">
    <property type="entry name" value="CarboxyPept-like_regulatory"/>
</dbReference>
<dbReference type="KEGG" id="lut:Lupro_05120"/>
<dbReference type="InterPro" id="IPR037066">
    <property type="entry name" value="Plug_dom_sf"/>
</dbReference>
<dbReference type="NCBIfam" id="TIGR04056">
    <property type="entry name" value="OMP_RagA_SusC"/>
    <property type="match status" value="1"/>
</dbReference>
<dbReference type="SUPFAM" id="SSF56935">
    <property type="entry name" value="Porins"/>
    <property type="match status" value="1"/>
</dbReference>
<dbReference type="RefSeq" id="WP_068206894.1">
    <property type="nucleotide sequence ID" value="NZ_CP013355.1"/>
</dbReference>
<organism evidence="11 12">
    <name type="scientific">Lutibacter profundi</name>
    <dbReference type="NCBI Taxonomy" id="1622118"/>
    <lineage>
        <taxon>Bacteria</taxon>
        <taxon>Pseudomonadati</taxon>
        <taxon>Bacteroidota</taxon>
        <taxon>Flavobacteriia</taxon>
        <taxon>Flavobacteriales</taxon>
        <taxon>Flavobacteriaceae</taxon>
        <taxon>Lutibacter</taxon>
    </lineage>
</organism>
<evidence type="ECO:0000256" key="4">
    <source>
        <dbReference type="ARBA" id="ARBA00022692"/>
    </source>
</evidence>
<dbReference type="InterPro" id="IPR036942">
    <property type="entry name" value="Beta-barrel_TonB_sf"/>
</dbReference>
<evidence type="ECO:0000256" key="3">
    <source>
        <dbReference type="ARBA" id="ARBA00022452"/>
    </source>
</evidence>
<keyword evidence="4 8" id="KW-0812">Transmembrane</keyword>
<keyword evidence="6 8" id="KW-0472">Membrane</keyword>
<dbReference type="InterPro" id="IPR012910">
    <property type="entry name" value="Plug_dom"/>
</dbReference>
<dbReference type="AlphaFoldDB" id="A0A109RNE4"/>
<dbReference type="Proteomes" id="UP000059672">
    <property type="component" value="Chromosome"/>
</dbReference>
<gene>
    <name evidence="11" type="ORF">Lupro_05120</name>
</gene>
<dbReference type="Pfam" id="PF13715">
    <property type="entry name" value="CarbopepD_reg_2"/>
    <property type="match status" value="1"/>
</dbReference>
<dbReference type="InterPro" id="IPR023996">
    <property type="entry name" value="TonB-dep_OMP_SusC/RagA"/>
</dbReference>
<evidence type="ECO:0000256" key="2">
    <source>
        <dbReference type="ARBA" id="ARBA00022448"/>
    </source>
</evidence>
<keyword evidence="12" id="KW-1185">Reference proteome</keyword>
<comment type="subcellular location">
    <subcellularLocation>
        <location evidence="1 8">Cell outer membrane</location>
        <topology evidence="1 8">Multi-pass membrane protein</topology>
    </subcellularLocation>
</comment>
<dbReference type="GO" id="GO:0044718">
    <property type="term" value="P:siderophore transmembrane transport"/>
    <property type="evidence" value="ECO:0007669"/>
    <property type="project" value="TreeGrafter"/>
</dbReference>
<keyword evidence="2 8" id="KW-0813">Transport</keyword>
<evidence type="ECO:0000259" key="10">
    <source>
        <dbReference type="Pfam" id="PF07715"/>
    </source>
</evidence>
<dbReference type="Gene3D" id="2.60.40.1120">
    <property type="entry name" value="Carboxypeptidase-like, regulatory domain"/>
    <property type="match status" value="1"/>
</dbReference>